<dbReference type="AlphaFoldDB" id="A0A0A9CHF5"/>
<evidence type="ECO:0000313" key="1">
    <source>
        <dbReference type="EMBL" id="JAD75001.1"/>
    </source>
</evidence>
<reference evidence="1" key="2">
    <citation type="journal article" date="2015" name="Data Brief">
        <title>Shoot transcriptome of the giant reed, Arundo donax.</title>
        <authorList>
            <person name="Barrero R.A."/>
            <person name="Guerrero F.D."/>
            <person name="Moolhuijzen P."/>
            <person name="Goolsby J.A."/>
            <person name="Tidwell J."/>
            <person name="Bellgard S.E."/>
            <person name="Bellgard M.I."/>
        </authorList>
    </citation>
    <scope>NUCLEOTIDE SEQUENCE</scope>
    <source>
        <tissue evidence="1">Shoot tissue taken approximately 20 cm above the soil surface</tissue>
    </source>
</reference>
<name>A0A0A9CHF5_ARUDO</name>
<proteinExistence type="predicted"/>
<accession>A0A0A9CHF5</accession>
<organism evidence="1">
    <name type="scientific">Arundo donax</name>
    <name type="common">Giant reed</name>
    <name type="synonym">Donax arundinaceus</name>
    <dbReference type="NCBI Taxonomy" id="35708"/>
    <lineage>
        <taxon>Eukaryota</taxon>
        <taxon>Viridiplantae</taxon>
        <taxon>Streptophyta</taxon>
        <taxon>Embryophyta</taxon>
        <taxon>Tracheophyta</taxon>
        <taxon>Spermatophyta</taxon>
        <taxon>Magnoliopsida</taxon>
        <taxon>Liliopsida</taxon>
        <taxon>Poales</taxon>
        <taxon>Poaceae</taxon>
        <taxon>PACMAD clade</taxon>
        <taxon>Arundinoideae</taxon>
        <taxon>Arundineae</taxon>
        <taxon>Arundo</taxon>
    </lineage>
</organism>
<protein>
    <submittedName>
        <fullName evidence="1">Uncharacterized protein</fullName>
    </submittedName>
</protein>
<dbReference type="EMBL" id="GBRH01222894">
    <property type="protein sequence ID" value="JAD75001.1"/>
    <property type="molecule type" value="Transcribed_RNA"/>
</dbReference>
<reference evidence="1" key="1">
    <citation type="submission" date="2014-09" db="EMBL/GenBank/DDBJ databases">
        <authorList>
            <person name="Magalhaes I.L.F."/>
            <person name="Oliveira U."/>
            <person name="Santos F.R."/>
            <person name="Vidigal T.H.D.A."/>
            <person name="Brescovit A.D."/>
            <person name="Santos A.J."/>
        </authorList>
    </citation>
    <scope>NUCLEOTIDE SEQUENCE</scope>
    <source>
        <tissue evidence="1">Shoot tissue taken approximately 20 cm above the soil surface</tissue>
    </source>
</reference>
<sequence length="50" mass="5775">MSTQLFSTRRDKKRNTIFDQLDFGLTLVITQSLAIFRFIKIGCTNIYSAT</sequence>